<dbReference type="SMART" id="SM00408">
    <property type="entry name" value="IGc2"/>
    <property type="match status" value="6"/>
</dbReference>
<evidence type="ECO:0000256" key="2">
    <source>
        <dbReference type="ARBA" id="ARBA00022490"/>
    </source>
</evidence>
<dbReference type="InterPro" id="IPR003599">
    <property type="entry name" value="Ig_sub"/>
</dbReference>
<evidence type="ECO:0000259" key="8">
    <source>
        <dbReference type="PROSITE" id="PS50853"/>
    </source>
</evidence>
<feature type="domain" description="Ig-like" evidence="7">
    <location>
        <begin position="215"/>
        <end position="308"/>
    </location>
</feature>
<dbReference type="SUPFAM" id="SSF49265">
    <property type="entry name" value="Fibronectin type III"/>
    <property type="match status" value="1"/>
</dbReference>
<feature type="domain" description="Ig-like" evidence="7">
    <location>
        <begin position="317"/>
        <end position="403"/>
    </location>
</feature>
<dbReference type="SMART" id="SM00409">
    <property type="entry name" value="IG"/>
    <property type="match status" value="8"/>
</dbReference>
<comment type="subcellular location">
    <subcellularLocation>
        <location evidence="1">Cytoplasm</location>
    </subcellularLocation>
</comment>
<name>A0A8C3A7H0_CYCLU</name>
<organism evidence="9 10">
    <name type="scientific">Cyclopterus lumpus</name>
    <name type="common">Lumpsucker</name>
    <dbReference type="NCBI Taxonomy" id="8103"/>
    <lineage>
        <taxon>Eukaryota</taxon>
        <taxon>Metazoa</taxon>
        <taxon>Chordata</taxon>
        <taxon>Craniata</taxon>
        <taxon>Vertebrata</taxon>
        <taxon>Euteleostomi</taxon>
        <taxon>Actinopterygii</taxon>
        <taxon>Neopterygii</taxon>
        <taxon>Teleostei</taxon>
        <taxon>Neoteleostei</taxon>
        <taxon>Acanthomorphata</taxon>
        <taxon>Eupercaria</taxon>
        <taxon>Perciformes</taxon>
        <taxon>Cottioidei</taxon>
        <taxon>Cottales</taxon>
        <taxon>Cyclopteridae</taxon>
        <taxon>Cyclopterus</taxon>
    </lineage>
</organism>
<dbReference type="FunFam" id="2.60.40.10:FF:000211">
    <property type="entry name" value="Obscurin-like protein 1"/>
    <property type="match status" value="2"/>
</dbReference>
<sequence>CDGSSEMDVFGGAPRFFAYPRPVVVQSGTDAVLKCQIGGDPRPAVIWERNNEKIDPQGQYRVFEDGNVYNLIISAVTTEDSGQYMCKAKNSIGETYAAATLKVEGEAHEMELREENKPRFLIKPLSTRAGRGDDAVFSCKLWGNPQPEVVWEKDGRKLNEIFESTHFSVGFQDGGWFQLKIFKTRAPDGGVYTCKARNEFGEALAGAVLLVDAGPGHEDEANHDTKSTTVKMFAVTEGKHAKFRCFVTGKPKPEIIWRKDGRLMLSGRRYLLYEDREGYFTLKVLYCKQKDNGVYVCAASNTAGQTLSAVHLSVKEPPVRFKQPLIDLEVWERDLAVLECEVPEDSVPITWYLEDRRLQPGDKYGMEEWGTKRRLTIRDIGVDDDGIYLCEMPDGGRSIAEVAVKGTILRKLPRKVDVLEGENAAFCVEVEKEEMDIHWYKDAVELRETHQTILKSFGRTHILVFVNTMPQDSGLVTFLVGRSKTSSQLRVKAARHCPPSCPVGVQINTERANAALLSWVPAQDTRKNPPSGYVLERQEVGTGSQEWLQCLTTDSATSVEILGDSVPCEADYRFRICSVNKYGRSNNVEFPKAVHLVPVARIQAPLQDALVPEGQDAIFSIELSASVIGTWFLNGTQLQEEERYSMRRSRTHQSLRIRGVRETENGAEITFIAYSIRDSAALYIQGVCIKDKSPLVKFSLMSEMDRNKFVEIGNPIVLYCELSDPAAPVHWYKNGVEIQTLEGQHIQSEGTMRRIVIQSAEFSHSGVYCCDAIDDVIRFNVEVEAPPVRFSAIPEAERNKTIETGSPIALCCELSDSSAQVHWYKDGSKLQPQTGLDILTDGWHEVDPRLTYDLNISIAPPVKFSAIPADMRTKSIEAGCPIALQCVVSDPEADVCWYKDEVQLIANSGLEIRSEGNTKTLVVQSAELCHSGVYKCSTQDDTMEFQVEIKGDFTLFIFCLNIITPPPLYRRH</sequence>
<dbReference type="GeneTree" id="ENSGT00940000156702"/>
<dbReference type="GO" id="GO:0005737">
    <property type="term" value="C:cytoplasm"/>
    <property type="evidence" value="ECO:0007669"/>
    <property type="project" value="UniProtKB-SubCell"/>
</dbReference>
<evidence type="ECO:0000256" key="6">
    <source>
        <dbReference type="ARBA" id="ARBA00023319"/>
    </source>
</evidence>
<dbReference type="Proteomes" id="UP000694565">
    <property type="component" value="Unplaced"/>
</dbReference>
<dbReference type="InterPro" id="IPR013783">
    <property type="entry name" value="Ig-like_fold"/>
</dbReference>
<keyword evidence="6" id="KW-0393">Immunoglobulin domain</keyword>
<protein>
    <submittedName>
        <fullName evidence="9">Obscurin like cytoskeletal adaptor 1b</fullName>
    </submittedName>
</protein>
<reference evidence="9" key="1">
    <citation type="submission" date="2025-08" db="UniProtKB">
        <authorList>
            <consortium name="Ensembl"/>
        </authorList>
    </citation>
    <scope>IDENTIFICATION</scope>
</reference>
<dbReference type="FunFam" id="2.60.40.10:FF:000393">
    <property type="entry name" value="Putative obscurin-like protein 1"/>
    <property type="match status" value="1"/>
</dbReference>
<feature type="domain" description="Ig-like" evidence="7">
    <location>
        <begin position="794"/>
        <end position="829"/>
    </location>
</feature>
<reference evidence="9" key="2">
    <citation type="submission" date="2025-09" db="UniProtKB">
        <authorList>
            <consortium name="Ensembl"/>
        </authorList>
    </citation>
    <scope>IDENTIFICATION</scope>
</reference>
<dbReference type="PANTHER" id="PTHR35971:SF5">
    <property type="entry name" value="OBSCURIN LIKE CYTOSKELETAL ADAPTOR 1"/>
    <property type="match status" value="1"/>
</dbReference>
<keyword evidence="4" id="KW-0677">Repeat</keyword>
<feature type="domain" description="Fibronectin type-III" evidence="8">
    <location>
        <begin position="498"/>
        <end position="599"/>
    </location>
</feature>
<dbReference type="InterPro" id="IPR003598">
    <property type="entry name" value="Ig_sub2"/>
</dbReference>
<dbReference type="InterPro" id="IPR013098">
    <property type="entry name" value="Ig_I-set"/>
</dbReference>
<dbReference type="FunFam" id="2.60.40.10:FF:000464">
    <property type="entry name" value="Putative obscurin-like protein 1"/>
    <property type="match status" value="1"/>
</dbReference>
<dbReference type="Pfam" id="PF13927">
    <property type="entry name" value="Ig_3"/>
    <property type="match status" value="1"/>
</dbReference>
<keyword evidence="2" id="KW-0963">Cytoplasm</keyword>
<dbReference type="FunFam" id="2.60.40.10:FF:000502">
    <property type="entry name" value="obscurin-like protein 1 isoform X2"/>
    <property type="match status" value="1"/>
</dbReference>
<dbReference type="InterPro" id="IPR036179">
    <property type="entry name" value="Ig-like_dom_sf"/>
</dbReference>
<evidence type="ECO:0000256" key="4">
    <source>
        <dbReference type="ARBA" id="ARBA00022737"/>
    </source>
</evidence>
<dbReference type="InterPro" id="IPR036116">
    <property type="entry name" value="FN3_sf"/>
</dbReference>
<dbReference type="Ensembl" id="ENSCLMT00005039272.1">
    <property type="protein sequence ID" value="ENSCLMP00005037806.1"/>
    <property type="gene ID" value="ENSCLMG00005017805.1"/>
</dbReference>
<dbReference type="PANTHER" id="PTHR35971">
    <property type="entry name" value="SI:DKEY-31G6.6"/>
    <property type="match status" value="1"/>
</dbReference>
<dbReference type="FunFam" id="2.60.40.10:FF:002120">
    <property type="entry name" value="obscurin-like isoform X3"/>
    <property type="match status" value="1"/>
</dbReference>
<dbReference type="PROSITE" id="PS50853">
    <property type="entry name" value="FN3"/>
    <property type="match status" value="1"/>
</dbReference>
<dbReference type="AlphaFoldDB" id="A0A8C3A7H0"/>
<dbReference type="PROSITE" id="PS50835">
    <property type="entry name" value="IG_LIKE"/>
    <property type="match status" value="7"/>
</dbReference>
<keyword evidence="10" id="KW-1185">Reference proteome</keyword>
<dbReference type="FunFam" id="2.60.40.10:FF:001084">
    <property type="entry name" value="obscurin-like isoform X3"/>
    <property type="match status" value="2"/>
</dbReference>
<feature type="domain" description="Ig-like" evidence="7">
    <location>
        <begin position="694"/>
        <end position="791"/>
    </location>
</feature>
<accession>A0A8C3A7H0</accession>
<dbReference type="Pfam" id="PF07679">
    <property type="entry name" value="I-set"/>
    <property type="match status" value="7"/>
</dbReference>
<dbReference type="InterPro" id="IPR003961">
    <property type="entry name" value="FN3_dom"/>
</dbReference>
<dbReference type="InterPro" id="IPR052385">
    <property type="entry name" value="Obscurin/Obscurin-like_Reg"/>
</dbReference>
<proteinExistence type="predicted"/>
<evidence type="ECO:0000313" key="10">
    <source>
        <dbReference type="Proteomes" id="UP000694565"/>
    </source>
</evidence>
<dbReference type="CDD" id="cd00063">
    <property type="entry name" value="FN3"/>
    <property type="match status" value="1"/>
</dbReference>
<dbReference type="SUPFAM" id="SSF48726">
    <property type="entry name" value="Immunoglobulin"/>
    <property type="match status" value="8"/>
</dbReference>
<dbReference type="InterPro" id="IPR007110">
    <property type="entry name" value="Ig-like_dom"/>
</dbReference>
<keyword evidence="3" id="KW-0597">Phosphoprotein</keyword>
<dbReference type="Gene3D" id="2.60.40.10">
    <property type="entry name" value="Immunoglobulins"/>
    <property type="match status" value="10"/>
</dbReference>
<dbReference type="FunFam" id="2.60.40.10:FF:001752">
    <property type="entry name" value="obscurin-like isoform X3"/>
    <property type="match status" value="1"/>
</dbReference>
<keyword evidence="5" id="KW-1015">Disulfide bond</keyword>
<evidence type="ECO:0000259" key="7">
    <source>
        <dbReference type="PROSITE" id="PS50835"/>
    </source>
</evidence>
<evidence type="ECO:0000256" key="1">
    <source>
        <dbReference type="ARBA" id="ARBA00004496"/>
    </source>
</evidence>
<feature type="domain" description="Ig-like" evidence="7">
    <location>
        <begin position="14"/>
        <end position="102"/>
    </location>
</feature>
<evidence type="ECO:0000313" key="9">
    <source>
        <dbReference type="Ensembl" id="ENSCLMP00005037806.1"/>
    </source>
</evidence>
<evidence type="ECO:0000256" key="3">
    <source>
        <dbReference type="ARBA" id="ARBA00022553"/>
    </source>
</evidence>
<feature type="domain" description="Ig-like" evidence="7">
    <location>
        <begin position="860"/>
        <end position="948"/>
    </location>
</feature>
<evidence type="ECO:0000256" key="5">
    <source>
        <dbReference type="ARBA" id="ARBA00023157"/>
    </source>
</evidence>
<feature type="domain" description="Ig-like" evidence="7">
    <location>
        <begin position="118"/>
        <end position="205"/>
    </location>
</feature>